<feature type="domain" description="3-hydroxyacyl-CoA dehydrogenase C-terminal" evidence="6">
    <location>
        <begin position="183"/>
        <end position="279"/>
    </location>
</feature>
<dbReference type="AlphaFoldDB" id="A0A6N3DGZ1"/>
<dbReference type="InterPro" id="IPR013328">
    <property type="entry name" value="6PGD_dom2"/>
</dbReference>
<keyword evidence="3 8" id="KW-0560">Oxidoreductase</keyword>
<comment type="pathway">
    <text evidence="1">Lipid metabolism; butanoate metabolism.</text>
</comment>
<dbReference type="Gene3D" id="3.40.50.720">
    <property type="entry name" value="NAD(P)-binding Rossmann-like Domain"/>
    <property type="match status" value="1"/>
</dbReference>
<dbReference type="InterPro" id="IPR022694">
    <property type="entry name" value="3-OHacyl-CoA_DH"/>
</dbReference>
<dbReference type="GO" id="GO:0070403">
    <property type="term" value="F:NAD+ binding"/>
    <property type="evidence" value="ECO:0007669"/>
    <property type="project" value="InterPro"/>
</dbReference>
<evidence type="ECO:0000256" key="3">
    <source>
        <dbReference type="ARBA" id="ARBA00023002"/>
    </source>
</evidence>
<dbReference type="SUPFAM" id="SSF48179">
    <property type="entry name" value="6-phosphogluconate dehydrogenase C-terminal domain-like"/>
    <property type="match status" value="1"/>
</dbReference>
<evidence type="ECO:0000256" key="2">
    <source>
        <dbReference type="ARBA" id="ARBA00009463"/>
    </source>
</evidence>
<dbReference type="RefSeq" id="WP_156561174.1">
    <property type="nucleotide sequence ID" value="NZ_CACRTV010000046.1"/>
</dbReference>
<dbReference type="InterPro" id="IPR006176">
    <property type="entry name" value="3-OHacyl-CoA_DH_NAD-bd"/>
</dbReference>
<evidence type="ECO:0000313" key="8">
    <source>
        <dbReference type="EMBL" id="VYU27044.1"/>
    </source>
</evidence>
<dbReference type="PANTHER" id="PTHR48075">
    <property type="entry name" value="3-HYDROXYACYL-COA DEHYDROGENASE FAMILY PROTEIN"/>
    <property type="match status" value="1"/>
</dbReference>
<name>A0A6N3DGZ1_9CLOT</name>
<evidence type="ECO:0000256" key="1">
    <source>
        <dbReference type="ARBA" id="ARBA00005086"/>
    </source>
</evidence>
<dbReference type="InterPro" id="IPR006108">
    <property type="entry name" value="3HC_DH_C"/>
</dbReference>
<dbReference type="InterPro" id="IPR008927">
    <property type="entry name" value="6-PGluconate_DH-like_C_sf"/>
</dbReference>
<dbReference type="UniPathway" id="UPA00863"/>
<dbReference type="EMBL" id="CACRTV010000046">
    <property type="protein sequence ID" value="VYU27044.1"/>
    <property type="molecule type" value="Genomic_DNA"/>
</dbReference>
<protein>
    <recommendedName>
        <fullName evidence="4">3-hydroxybutyryl-CoA dehydrogenase</fullName>
    </recommendedName>
</protein>
<dbReference type="FunFam" id="3.40.50.720:FF:000009">
    <property type="entry name" value="Fatty oxidation complex, alpha subunit"/>
    <property type="match status" value="1"/>
</dbReference>
<comment type="similarity">
    <text evidence="2">Belongs to the 3-hydroxyacyl-CoA dehydrogenase family.</text>
</comment>
<proteinExistence type="inferred from homology"/>
<organism evidence="8">
    <name type="scientific">Clostridium paraputrificum</name>
    <dbReference type="NCBI Taxonomy" id="29363"/>
    <lineage>
        <taxon>Bacteria</taxon>
        <taxon>Bacillati</taxon>
        <taxon>Bacillota</taxon>
        <taxon>Clostridia</taxon>
        <taxon>Eubacteriales</taxon>
        <taxon>Clostridiaceae</taxon>
        <taxon>Clostridium</taxon>
    </lineage>
</organism>
<dbReference type="Pfam" id="PF02737">
    <property type="entry name" value="3HCDH_N"/>
    <property type="match status" value="1"/>
</dbReference>
<dbReference type="InterPro" id="IPR036291">
    <property type="entry name" value="NAD(P)-bd_dom_sf"/>
</dbReference>
<dbReference type="SUPFAM" id="SSF51735">
    <property type="entry name" value="NAD(P)-binding Rossmann-fold domains"/>
    <property type="match status" value="1"/>
</dbReference>
<dbReference type="InterPro" id="IPR006180">
    <property type="entry name" value="3-OHacyl-CoA_DH_CS"/>
</dbReference>
<dbReference type="GO" id="GO:0008691">
    <property type="term" value="F:3-hydroxybutyryl-CoA dehydrogenase activity"/>
    <property type="evidence" value="ECO:0007669"/>
    <property type="project" value="TreeGrafter"/>
</dbReference>
<feature type="domain" description="3-hydroxyacyl-CoA dehydrogenase NAD binding" evidence="7">
    <location>
        <begin position="3"/>
        <end position="180"/>
    </location>
</feature>
<reference evidence="8" key="1">
    <citation type="submission" date="2019-11" db="EMBL/GenBank/DDBJ databases">
        <authorList>
            <person name="Feng L."/>
        </authorList>
    </citation>
    <scope>NUCLEOTIDE SEQUENCE</scope>
    <source>
        <strain evidence="8">CParaputrificumLFYP93</strain>
    </source>
</reference>
<evidence type="ECO:0000256" key="5">
    <source>
        <dbReference type="PIRSR" id="PIRSR000105-1"/>
    </source>
</evidence>
<dbReference type="Pfam" id="PF00725">
    <property type="entry name" value="3HCDH"/>
    <property type="match status" value="1"/>
</dbReference>
<gene>
    <name evidence="8" type="primary">mmgB_2</name>
    <name evidence="8" type="ORF">CPLFYP93_01835</name>
</gene>
<dbReference type="PANTHER" id="PTHR48075:SF5">
    <property type="entry name" value="3-HYDROXYBUTYRYL-COA DEHYDROGENASE"/>
    <property type="match status" value="1"/>
</dbReference>
<dbReference type="GO" id="GO:0019605">
    <property type="term" value="P:butyrate metabolic process"/>
    <property type="evidence" value="ECO:0007669"/>
    <property type="project" value="UniProtKB-UniPathway"/>
</dbReference>
<evidence type="ECO:0000259" key="6">
    <source>
        <dbReference type="Pfam" id="PF00725"/>
    </source>
</evidence>
<sequence>MKKIGVVGTGVMGIGISQLFAQAGKTVLIKSMRNNAKEALNMINRNLEKLVSKGKITQEELENTLSNISIVSYDEELSNCDLIVEAIEEDIKSKKDLFAYLDMICEEKTIIATNTSSLSITEIGACTNRPRKVIGMHFFNPATIMKLVEIVQGLETDLETVEKVKKLSFELGKEPVEVNEAPGFLVNRMIIPMINEAICILSDGIASKEDIDKSMKLGANHPMGPLELGDLIGLDVCLRIMDILYKETGDCKYRANSLLRKYVRVGWLGRKTGKGFYEY</sequence>
<dbReference type="PROSITE" id="PS00067">
    <property type="entry name" value="3HCDH"/>
    <property type="match status" value="1"/>
</dbReference>
<evidence type="ECO:0000259" key="7">
    <source>
        <dbReference type="Pfam" id="PF02737"/>
    </source>
</evidence>
<feature type="site" description="Important for catalytic activity" evidence="5">
    <location>
        <position position="137"/>
    </location>
</feature>
<accession>A0A6N3DGZ1</accession>
<dbReference type="GO" id="GO:0006635">
    <property type="term" value="P:fatty acid beta-oxidation"/>
    <property type="evidence" value="ECO:0007669"/>
    <property type="project" value="TreeGrafter"/>
</dbReference>
<evidence type="ECO:0000256" key="4">
    <source>
        <dbReference type="ARBA" id="ARBA00067747"/>
    </source>
</evidence>
<dbReference type="Gene3D" id="1.10.1040.10">
    <property type="entry name" value="N-(1-d-carboxylethyl)-l-norvaline Dehydrogenase, domain 2"/>
    <property type="match status" value="1"/>
</dbReference>
<dbReference type="PIRSF" id="PIRSF000105">
    <property type="entry name" value="HCDH"/>
    <property type="match status" value="1"/>
</dbReference>